<protein>
    <recommendedName>
        <fullName evidence="2">RNA 2',3'-cyclic phosphodiesterase</fullName>
        <shortName evidence="2">RNA 2',3'-CPDase</shortName>
        <ecNumber evidence="2">3.1.4.58</ecNumber>
    </recommendedName>
</protein>
<dbReference type="STRING" id="252474.B1A74_06765"/>
<feature type="short sequence motif" description="HXTX 1" evidence="2">
    <location>
        <begin position="47"/>
        <end position="50"/>
    </location>
</feature>
<organism evidence="3 4">
    <name type="scientific">Thioalkalivibrio halophilus</name>
    <dbReference type="NCBI Taxonomy" id="252474"/>
    <lineage>
        <taxon>Bacteria</taxon>
        <taxon>Pseudomonadati</taxon>
        <taxon>Pseudomonadota</taxon>
        <taxon>Gammaproteobacteria</taxon>
        <taxon>Chromatiales</taxon>
        <taxon>Ectothiorhodospiraceae</taxon>
        <taxon>Thioalkalivibrio</taxon>
    </lineage>
</organism>
<dbReference type="HAMAP" id="MF_01940">
    <property type="entry name" value="RNA_CPDase"/>
    <property type="match status" value="1"/>
</dbReference>
<evidence type="ECO:0000256" key="2">
    <source>
        <dbReference type="HAMAP-Rule" id="MF_01940"/>
    </source>
</evidence>
<accession>A0A1V2ZYR6</accession>
<dbReference type="Pfam" id="PF13563">
    <property type="entry name" value="2_5_RNA_ligase2"/>
    <property type="match status" value="1"/>
</dbReference>
<evidence type="ECO:0000313" key="3">
    <source>
        <dbReference type="EMBL" id="OOC10250.1"/>
    </source>
</evidence>
<feature type="active site" description="Proton donor" evidence="2">
    <location>
        <position position="47"/>
    </location>
</feature>
<dbReference type="PANTHER" id="PTHR35561">
    <property type="entry name" value="RNA 2',3'-CYCLIC PHOSPHODIESTERASE"/>
    <property type="match status" value="1"/>
</dbReference>
<dbReference type="OrthoDB" id="7061261at2"/>
<feature type="short sequence motif" description="HXTX 2" evidence="2">
    <location>
        <begin position="129"/>
        <end position="132"/>
    </location>
</feature>
<evidence type="ECO:0000313" key="4">
    <source>
        <dbReference type="Proteomes" id="UP000189177"/>
    </source>
</evidence>
<gene>
    <name evidence="3" type="ORF">B1A74_06765</name>
</gene>
<comment type="caution">
    <text evidence="3">The sequence shown here is derived from an EMBL/GenBank/DDBJ whole genome shotgun (WGS) entry which is preliminary data.</text>
</comment>
<keyword evidence="3" id="KW-0436">Ligase</keyword>
<dbReference type="PANTHER" id="PTHR35561:SF1">
    <property type="entry name" value="RNA 2',3'-CYCLIC PHOSPHODIESTERASE"/>
    <property type="match status" value="1"/>
</dbReference>
<feature type="active site" description="Proton acceptor" evidence="2">
    <location>
        <position position="129"/>
    </location>
</feature>
<dbReference type="Gene3D" id="3.90.1140.10">
    <property type="entry name" value="Cyclic phosphodiesterase"/>
    <property type="match status" value="1"/>
</dbReference>
<dbReference type="InterPro" id="IPR009097">
    <property type="entry name" value="Cyclic_Pdiesterase"/>
</dbReference>
<dbReference type="AlphaFoldDB" id="A0A1V2ZYR6"/>
<proteinExistence type="inferred from homology"/>
<keyword evidence="1 2" id="KW-0378">Hydrolase</keyword>
<comment type="function">
    <text evidence="2">Hydrolyzes RNA 2',3'-cyclic phosphodiester to an RNA 2'-phosphomonoester.</text>
</comment>
<comment type="similarity">
    <text evidence="2">Belongs to the 2H phosphoesterase superfamily. ThpR family.</text>
</comment>
<dbReference type="GO" id="GO:0016874">
    <property type="term" value="F:ligase activity"/>
    <property type="evidence" value="ECO:0007669"/>
    <property type="project" value="UniProtKB-KW"/>
</dbReference>
<dbReference type="EC" id="3.1.4.58" evidence="2"/>
<dbReference type="GO" id="GO:0008664">
    <property type="term" value="F:RNA 2',3'-cyclic 3'-phosphodiesterase activity"/>
    <property type="evidence" value="ECO:0007669"/>
    <property type="project" value="UniProtKB-EC"/>
</dbReference>
<keyword evidence="4" id="KW-1185">Reference proteome</keyword>
<reference evidence="3 4" key="1">
    <citation type="submission" date="2017-02" db="EMBL/GenBank/DDBJ databases">
        <title>Genomic diversity within the haloalkaliphilic genus Thioalkalivibrio.</title>
        <authorList>
            <person name="Ahn A.-C."/>
            <person name="Meier-Kolthoff J."/>
            <person name="Overmars L."/>
            <person name="Richter M."/>
            <person name="Woyke T."/>
            <person name="Sorokin D.Y."/>
            <person name="Muyzer G."/>
        </authorList>
    </citation>
    <scope>NUCLEOTIDE SEQUENCE [LARGE SCALE GENOMIC DNA]</scope>
    <source>
        <strain evidence="3 4">HL17</strain>
    </source>
</reference>
<dbReference type="EMBL" id="MUZR01000020">
    <property type="protein sequence ID" value="OOC10250.1"/>
    <property type="molecule type" value="Genomic_DNA"/>
</dbReference>
<evidence type="ECO:0000256" key="1">
    <source>
        <dbReference type="ARBA" id="ARBA00022801"/>
    </source>
</evidence>
<dbReference type="RefSeq" id="WP_077244163.1">
    <property type="nucleotide sequence ID" value="NZ_MUZR01000020.1"/>
</dbReference>
<sequence>MNAVTVTPAERRVFFALWPDPSTRDALHARARELPGPGRPVPHAHLHLTLAFAGTVDASVAEALAQALPAFPAHAVDLHLDRYGHFRGARVSWIGPSSIPPALETLASAAARACRAAGVRLEERPFHPHVTLRRHAPTPPEVEAPAVPVVWHANHLVLIESGRDGHPGPYRVLAERHLLSSSNASDGGDR</sequence>
<dbReference type="SUPFAM" id="SSF55144">
    <property type="entry name" value="LigT-like"/>
    <property type="match status" value="1"/>
</dbReference>
<dbReference type="InterPro" id="IPR004175">
    <property type="entry name" value="RNA_CPDase"/>
</dbReference>
<name>A0A1V2ZYR6_9GAMM</name>
<dbReference type="Proteomes" id="UP000189177">
    <property type="component" value="Unassembled WGS sequence"/>
</dbReference>
<comment type="catalytic activity">
    <reaction evidence="2">
        <text>a 3'-end 2',3'-cyclophospho-ribonucleotide-RNA + H2O = a 3'-end 2'-phospho-ribonucleotide-RNA + H(+)</text>
        <dbReference type="Rhea" id="RHEA:11828"/>
        <dbReference type="Rhea" id="RHEA-COMP:10464"/>
        <dbReference type="Rhea" id="RHEA-COMP:17353"/>
        <dbReference type="ChEBI" id="CHEBI:15377"/>
        <dbReference type="ChEBI" id="CHEBI:15378"/>
        <dbReference type="ChEBI" id="CHEBI:83064"/>
        <dbReference type="ChEBI" id="CHEBI:173113"/>
        <dbReference type="EC" id="3.1.4.58"/>
    </reaction>
</comment>
<dbReference type="GO" id="GO:0004113">
    <property type="term" value="F:2',3'-cyclic-nucleotide 3'-phosphodiesterase activity"/>
    <property type="evidence" value="ECO:0007669"/>
    <property type="project" value="InterPro"/>
</dbReference>
<dbReference type="NCBIfam" id="TIGR02258">
    <property type="entry name" value="2_5_ligase"/>
    <property type="match status" value="1"/>
</dbReference>